<dbReference type="PANTHER" id="PTHR43649:SF12">
    <property type="entry name" value="DIACETYLCHITOBIOSE BINDING PROTEIN DASA"/>
    <property type="match status" value="1"/>
</dbReference>
<gene>
    <name evidence="2" type="ORF">SAMN04488099_104114</name>
</gene>
<dbReference type="SUPFAM" id="SSF53850">
    <property type="entry name" value="Periplasmic binding protein-like II"/>
    <property type="match status" value="1"/>
</dbReference>
<feature type="signal peptide" evidence="1">
    <location>
        <begin position="1"/>
        <end position="22"/>
    </location>
</feature>
<evidence type="ECO:0000256" key="1">
    <source>
        <dbReference type="SAM" id="SignalP"/>
    </source>
</evidence>
<organism evidence="2 3">
    <name type="scientific">Alkalibacterium pelagium</name>
    <dbReference type="NCBI Taxonomy" id="426702"/>
    <lineage>
        <taxon>Bacteria</taxon>
        <taxon>Bacillati</taxon>
        <taxon>Bacillota</taxon>
        <taxon>Bacilli</taxon>
        <taxon>Lactobacillales</taxon>
        <taxon>Carnobacteriaceae</taxon>
        <taxon>Alkalibacterium</taxon>
    </lineage>
</organism>
<dbReference type="Proteomes" id="UP000199081">
    <property type="component" value="Unassembled WGS sequence"/>
</dbReference>
<evidence type="ECO:0000313" key="2">
    <source>
        <dbReference type="EMBL" id="SEK61193.1"/>
    </source>
</evidence>
<reference evidence="3" key="1">
    <citation type="submission" date="2016-10" db="EMBL/GenBank/DDBJ databases">
        <authorList>
            <person name="Varghese N."/>
            <person name="Submissions S."/>
        </authorList>
    </citation>
    <scope>NUCLEOTIDE SEQUENCE [LARGE SCALE GENOMIC DNA]</scope>
    <source>
        <strain evidence="3">DSM 19183</strain>
    </source>
</reference>
<dbReference type="InterPro" id="IPR006059">
    <property type="entry name" value="SBP"/>
</dbReference>
<sequence>MRLSKKALYSLVLMGAVTLVGCNDNGESSAEDQTGNSNSEEEITLRVMTWNDNPEGNRAEQEVFDAFTEENPHITIEQVSATYGEYNERVLTMAAGGNLPDLIWVQPAGFATFVNNGLIMDLSEQVDNLDLDELQPGVIELGQVDGTQYGMIRDRSTVQMGYNKDLFDEAGIDYPEDDWTMEEFLEIAQQLTVVEGDRTTQFGIENFYLKELLTAYGTNILDPETAEVTLDDPVTIEAIEFSQALINEYNVQPTGAQQEGLSNLFLSGVAAMRMTGPWDWVEYETNADFDFDVVPLPAGSDQGNLSPAAFLPISISENTDYPEEAWELLEFLTYGGGQDIQAEITSAVPVVNRATDDVLSLAGAPDNAVSLVNQLEDGSIVPNTPYHPDVPEIENRVTSVVETLNLNNTPVEEPIQTLADEIRSDFDVE</sequence>
<dbReference type="Pfam" id="PF01547">
    <property type="entry name" value="SBP_bac_1"/>
    <property type="match status" value="1"/>
</dbReference>
<dbReference type="OrthoDB" id="9768630at2"/>
<keyword evidence="3" id="KW-1185">Reference proteome</keyword>
<dbReference type="PANTHER" id="PTHR43649">
    <property type="entry name" value="ARABINOSE-BINDING PROTEIN-RELATED"/>
    <property type="match status" value="1"/>
</dbReference>
<dbReference type="Gene3D" id="3.40.190.10">
    <property type="entry name" value="Periplasmic binding protein-like II"/>
    <property type="match status" value="1"/>
</dbReference>
<dbReference type="STRING" id="426702.SAMN04488099_104114"/>
<dbReference type="RefSeq" id="WP_091479711.1">
    <property type="nucleotide sequence ID" value="NZ_BJYC01000004.1"/>
</dbReference>
<dbReference type="AlphaFoldDB" id="A0A1H7IF52"/>
<dbReference type="PROSITE" id="PS51257">
    <property type="entry name" value="PROKAR_LIPOPROTEIN"/>
    <property type="match status" value="1"/>
</dbReference>
<name>A0A1H7IF52_9LACT</name>
<protein>
    <submittedName>
        <fullName evidence="2">Carbohydrate ABC transporter substrate-binding protein, CUT1 family</fullName>
    </submittedName>
</protein>
<proteinExistence type="predicted"/>
<evidence type="ECO:0000313" key="3">
    <source>
        <dbReference type="Proteomes" id="UP000199081"/>
    </source>
</evidence>
<accession>A0A1H7IF52</accession>
<feature type="chain" id="PRO_5038589190" evidence="1">
    <location>
        <begin position="23"/>
        <end position="429"/>
    </location>
</feature>
<keyword evidence="1" id="KW-0732">Signal</keyword>
<dbReference type="InterPro" id="IPR050490">
    <property type="entry name" value="Bact_solute-bd_prot1"/>
</dbReference>
<dbReference type="EMBL" id="FNZU01000004">
    <property type="protein sequence ID" value="SEK61193.1"/>
    <property type="molecule type" value="Genomic_DNA"/>
</dbReference>
<dbReference type="CDD" id="cd13585">
    <property type="entry name" value="PBP2_TMBP_like"/>
    <property type="match status" value="1"/>
</dbReference>